<reference evidence="2" key="2">
    <citation type="submission" date="2006-01" db="EMBL/GenBank/DDBJ databases">
        <authorList>
            <person name="Genoscope"/>
        </authorList>
    </citation>
    <scope>NUCLEOTIDE SEQUENCE</scope>
</reference>
<evidence type="ECO:0000313" key="4">
    <source>
        <dbReference type="Proteomes" id="UP000501926"/>
    </source>
</evidence>
<name>Q1Q2D6_KUEST</name>
<sequence>MYSNIFFSHCHVKHCLTLLHPRWHSSQNQTSKMKKYEIRSTKYDTNSKIQNPNKKPGFEHLKIEN</sequence>
<organism evidence="2">
    <name type="scientific">Kuenenia stuttgartiensis</name>
    <dbReference type="NCBI Taxonomy" id="174633"/>
    <lineage>
        <taxon>Bacteria</taxon>
        <taxon>Pseudomonadati</taxon>
        <taxon>Planctomycetota</taxon>
        <taxon>Candidatus Brocadiia</taxon>
        <taxon>Candidatus Brocadiales</taxon>
        <taxon>Candidatus Brocadiaceae</taxon>
        <taxon>Candidatus Kuenenia</taxon>
    </lineage>
</organism>
<dbReference type="EMBL" id="CP049055">
    <property type="protein sequence ID" value="QII11265.1"/>
    <property type="molecule type" value="Genomic_DNA"/>
</dbReference>
<evidence type="ECO:0000313" key="2">
    <source>
        <dbReference type="EMBL" id="CAJ74174.1"/>
    </source>
</evidence>
<gene>
    <name evidence="3" type="ORF">KsCSTR_18870</name>
    <name evidence="2" type="ORF">kuste3412</name>
</gene>
<evidence type="ECO:0000256" key="1">
    <source>
        <dbReference type="SAM" id="MobiDB-lite"/>
    </source>
</evidence>
<feature type="region of interest" description="Disordered" evidence="1">
    <location>
        <begin position="46"/>
        <end position="65"/>
    </location>
</feature>
<proteinExistence type="predicted"/>
<evidence type="ECO:0000313" key="3">
    <source>
        <dbReference type="EMBL" id="QII11265.1"/>
    </source>
</evidence>
<protein>
    <submittedName>
        <fullName evidence="2">Uncharacterized protein</fullName>
    </submittedName>
</protein>
<dbReference type="EMBL" id="CT573071">
    <property type="protein sequence ID" value="CAJ74174.1"/>
    <property type="molecule type" value="Genomic_DNA"/>
</dbReference>
<dbReference type="Proteomes" id="UP000501926">
    <property type="component" value="Chromosome"/>
</dbReference>
<dbReference type="AlphaFoldDB" id="Q1Q2D6"/>
<feature type="compositionally biased region" description="Basic and acidic residues" evidence="1">
    <location>
        <begin position="56"/>
        <end position="65"/>
    </location>
</feature>
<accession>Q1Q2D6</accession>
<reference evidence="2" key="1">
    <citation type="journal article" date="2006" name="Nature">
        <title>Deciphering the evolution and metabolism of an anammox bacterium from a community genome.</title>
        <authorList>
            <person name="Strous M."/>
            <person name="Pelletier E."/>
            <person name="Mangenot S."/>
            <person name="Rattei T."/>
            <person name="Lehner A."/>
            <person name="Taylor M.W."/>
            <person name="Horn M."/>
            <person name="Daims H."/>
            <person name="Bartol-Mavel D."/>
            <person name="Wincker P."/>
            <person name="Barbe V."/>
            <person name="Fonknechten N."/>
            <person name="Vallenet D."/>
            <person name="Segurens B."/>
            <person name="Schenowitz-Truong C."/>
            <person name="Medigue C."/>
            <person name="Collingro A."/>
            <person name="Snel B."/>
            <person name="Dutilh B.E."/>
            <person name="OpDenCamp H.J.M."/>
            <person name="vanDerDrift C."/>
            <person name="Cirpus I."/>
            <person name="vanDePas-Schoonen K.T."/>
            <person name="Harhangi H.R."/>
            <person name="vanNiftrik L."/>
            <person name="Schmid M."/>
            <person name="Keltjens J."/>
            <person name="vanDeVossenberg J."/>
            <person name="Kartal B."/>
            <person name="Meier H."/>
            <person name="Frishman D."/>
            <person name="Huynen M.A."/>
            <person name="Mewes H."/>
            <person name="Weissenbach J."/>
            <person name="Jetten M.S.M."/>
            <person name="Wagner M."/>
            <person name="LePaslier D."/>
        </authorList>
    </citation>
    <scope>NUCLEOTIDE SEQUENCE</scope>
</reference>
<reference evidence="3 4" key="3">
    <citation type="submission" date="2020-02" db="EMBL/GenBank/DDBJ databases">
        <title>Newly sequenced genome of strain CSTR1 showed variability in Candidatus Kuenenia stuttgartiensis genomes.</title>
        <authorList>
            <person name="Ding C."/>
            <person name="Adrian L."/>
        </authorList>
    </citation>
    <scope>NUCLEOTIDE SEQUENCE [LARGE SCALE GENOMIC DNA]</scope>
    <source>
        <strain evidence="3 4">CSTR1</strain>
    </source>
</reference>